<organism evidence="7 8">
    <name type="scientific">Hordeum vulgare subsp. vulgare</name>
    <name type="common">Domesticated barley</name>
    <dbReference type="NCBI Taxonomy" id="112509"/>
    <lineage>
        <taxon>Eukaryota</taxon>
        <taxon>Viridiplantae</taxon>
        <taxon>Streptophyta</taxon>
        <taxon>Embryophyta</taxon>
        <taxon>Tracheophyta</taxon>
        <taxon>Spermatophyta</taxon>
        <taxon>Magnoliopsida</taxon>
        <taxon>Liliopsida</taxon>
        <taxon>Poales</taxon>
        <taxon>Poaceae</taxon>
        <taxon>BOP clade</taxon>
        <taxon>Pooideae</taxon>
        <taxon>Triticodae</taxon>
        <taxon>Triticeae</taxon>
        <taxon>Hordeinae</taxon>
        <taxon>Hordeum</taxon>
    </lineage>
</organism>
<dbReference type="InterPro" id="IPR011011">
    <property type="entry name" value="Znf_FYVE_PHD"/>
</dbReference>
<keyword evidence="1" id="KW-0479">Metal-binding</keyword>
<dbReference type="EnsemblPlants" id="HORVU.MOREX.r3.5HG0535660.1">
    <property type="protein sequence ID" value="HORVU.MOREX.r3.5HG0535660.1.CDS1"/>
    <property type="gene ID" value="HORVU.MOREX.r3.5HG0535660"/>
</dbReference>
<proteinExistence type="predicted"/>
<feature type="compositionally biased region" description="Basic and acidic residues" evidence="5">
    <location>
        <begin position="1"/>
        <end position="11"/>
    </location>
</feature>
<dbReference type="OMA" id="QVGMLPY"/>
<dbReference type="SMART" id="SM00249">
    <property type="entry name" value="PHD"/>
    <property type="match status" value="1"/>
</dbReference>
<keyword evidence="3" id="KW-0862">Zinc</keyword>
<dbReference type="PROSITE" id="PS50016">
    <property type="entry name" value="ZF_PHD_2"/>
    <property type="match status" value="1"/>
</dbReference>
<evidence type="ECO:0000259" key="6">
    <source>
        <dbReference type="PROSITE" id="PS50016"/>
    </source>
</evidence>
<feature type="compositionally biased region" description="Pro residues" evidence="5">
    <location>
        <begin position="32"/>
        <end position="49"/>
    </location>
</feature>
<dbReference type="InterPro" id="IPR019786">
    <property type="entry name" value="Zinc_finger_PHD-type_CS"/>
</dbReference>
<dbReference type="Pfam" id="PF00628">
    <property type="entry name" value="PHD"/>
    <property type="match status" value="1"/>
</dbReference>
<reference evidence="8" key="1">
    <citation type="journal article" date="2012" name="Nature">
        <title>A physical, genetic and functional sequence assembly of the barley genome.</title>
        <authorList>
            <consortium name="The International Barley Genome Sequencing Consortium"/>
            <person name="Mayer K.F."/>
            <person name="Waugh R."/>
            <person name="Brown J.W."/>
            <person name="Schulman A."/>
            <person name="Langridge P."/>
            <person name="Platzer M."/>
            <person name="Fincher G.B."/>
            <person name="Muehlbauer G.J."/>
            <person name="Sato K."/>
            <person name="Close T.J."/>
            <person name="Wise R.P."/>
            <person name="Stein N."/>
        </authorList>
    </citation>
    <scope>NUCLEOTIDE SEQUENCE [LARGE SCALE GENOMIC DNA]</scope>
    <source>
        <strain evidence="8">cv. Morex</strain>
    </source>
</reference>
<evidence type="ECO:0000256" key="3">
    <source>
        <dbReference type="ARBA" id="ARBA00022833"/>
    </source>
</evidence>
<dbReference type="SUPFAM" id="SSF57903">
    <property type="entry name" value="FYVE/PHD zinc finger"/>
    <property type="match status" value="1"/>
</dbReference>
<feature type="region of interest" description="Disordered" evidence="5">
    <location>
        <begin position="1"/>
        <end position="53"/>
    </location>
</feature>
<name>A0A8I6XVP0_HORVV</name>
<reference evidence="7" key="3">
    <citation type="submission" date="2022-01" db="UniProtKB">
        <authorList>
            <consortium name="EnsemblPlants"/>
        </authorList>
    </citation>
    <scope>IDENTIFICATION</scope>
    <source>
        <strain evidence="7">subsp. vulgare</strain>
    </source>
</reference>
<reference evidence="7" key="2">
    <citation type="submission" date="2020-10" db="EMBL/GenBank/DDBJ databases">
        <authorList>
            <person name="Scholz U."/>
            <person name="Mascher M."/>
            <person name="Fiebig A."/>
        </authorList>
    </citation>
    <scope>NUCLEOTIDE SEQUENCE [LARGE SCALE GENOMIC DNA]</scope>
    <source>
        <strain evidence="7">cv. Morex</strain>
    </source>
</reference>
<dbReference type="InterPro" id="IPR019787">
    <property type="entry name" value="Znf_PHD-finger"/>
</dbReference>
<dbReference type="PANTHER" id="PTHR47162:SF10">
    <property type="entry name" value="METHYL-CPG-BINDING DOMAIN-CONTAINING PROTEIN 9 ISOFORM X1"/>
    <property type="match status" value="1"/>
</dbReference>
<evidence type="ECO:0000256" key="5">
    <source>
        <dbReference type="SAM" id="MobiDB-lite"/>
    </source>
</evidence>
<dbReference type="Gramene" id="HORVU.MOREX.r3.5HG0535660.1">
    <property type="protein sequence ID" value="HORVU.MOREX.r3.5HG0535660.1.CDS1"/>
    <property type="gene ID" value="HORVU.MOREX.r3.5HG0535660"/>
</dbReference>
<dbReference type="Proteomes" id="UP000011116">
    <property type="component" value="Chromosome 5H"/>
</dbReference>
<dbReference type="PROSITE" id="PS01359">
    <property type="entry name" value="ZF_PHD_1"/>
    <property type="match status" value="1"/>
</dbReference>
<dbReference type="GO" id="GO:0008270">
    <property type="term" value="F:zinc ion binding"/>
    <property type="evidence" value="ECO:0007669"/>
    <property type="project" value="UniProtKB-KW"/>
</dbReference>
<evidence type="ECO:0000313" key="8">
    <source>
        <dbReference type="Proteomes" id="UP000011116"/>
    </source>
</evidence>
<accession>A0A8I6XVP0</accession>
<evidence type="ECO:0000256" key="1">
    <source>
        <dbReference type="ARBA" id="ARBA00022723"/>
    </source>
</evidence>
<feature type="compositionally biased region" description="Pro residues" evidence="5">
    <location>
        <begin position="123"/>
        <end position="153"/>
    </location>
</feature>
<keyword evidence="8" id="KW-1185">Reference proteome</keyword>
<keyword evidence="2 4" id="KW-0863">Zinc-finger</keyword>
<sequence>MDRPPHLDIDLNKTPSPSPPPSPPREIAAPVVAPPQLLPPSPPQFPPPANVQAQQQLAYQAREIALAYQRGEWWRSACAAATATAGSSLEVPPPSPPPPVLESPSFAPPPLPPQSVLQSPSFAPQPLPLPPVLQSPTFAPPPLPPSPQLPPPANVVQAQLQHANQAREIVLSYHRGEWCRSAIPATAATAGSSVEVPPPAPAQHPGAAGWGGHPCASCGLPELPAGTIICDACERGFHESCVNVRCPPSPVPTPGVRVRRPQVAVNEDWVCPECEIAGARGAVPLHINAAVTFQDITRQLCQLPLDHFLMILDLLFFSEF</sequence>
<evidence type="ECO:0000256" key="2">
    <source>
        <dbReference type="ARBA" id="ARBA00022771"/>
    </source>
</evidence>
<protein>
    <recommendedName>
        <fullName evidence="6">PHD-type domain-containing protein</fullName>
    </recommendedName>
</protein>
<feature type="region of interest" description="Disordered" evidence="5">
    <location>
        <begin position="82"/>
        <end position="155"/>
    </location>
</feature>
<evidence type="ECO:0000313" key="7">
    <source>
        <dbReference type="EnsemblPlants" id="HORVU.MOREX.r3.5HG0535660.1.CDS1"/>
    </source>
</evidence>
<dbReference type="Gene3D" id="3.30.40.10">
    <property type="entry name" value="Zinc/RING finger domain, C3HC4 (zinc finger)"/>
    <property type="match status" value="1"/>
</dbReference>
<feature type="compositionally biased region" description="Pro residues" evidence="5">
    <location>
        <begin position="91"/>
        <end position="113"/>
    </location>
</feature>
<dbReference type="InterPro" id="IPR001965">
    <property type="entry name" value="Znf_PHD"/>
</dbReference>
<dbReference type="InterPro" id="IPR013083">
    <property type="entry name" value="Znf_RING/FYVE/PHD"/>
</dbReference>
<evidence type="ECO:0000256" key="4">
    <source>
        <dbReference type="PROSITE-ProRule" id="PRU00146"/>
    </source>
</evidence>
<dbReference type="AlphaFoldDB" id="A0A8I6XVP0"/>
<feature type="domain" description="PHD-type" evidence="6">
    <location>
        <begin position="212"/>
        <end position="277"/>
    </location>
</feature>
<dbReference type="PANTHER" id="PTHR47162">
    <property type="entry name" value="OS02G0192300 PROTEIN"/>
    <property type="match status" value="1"/>
</dbReference>